<name>A0A662ZJC3_9GAMM</name>
<dbReference type="InterPro" id="IPR050513">
    <property type="entry name" value="RavA_ATPases"/>
</dbReference>
<dbReference type="InterPro" id="IPR045427">
    <property type="entry name" value="MoxR"/>
</dbReference>
<gene>
    <name evidence="3" type="ORF">SAMN02910344_01645</name>
</gene>
<dbReference type="EMBL" id="FOXF01000033">
    <property type="protein sequence ID" value="SFP53224.1"/>
    <property type="molecule type" value="Genomic_DNA"/>
</dbReference>
<proteinExistence type="predicted"/>
<organism evidence="3 4">
    <name type="scientific">Ruminobacter amylophilus</name>
    <dbReference type="NCBI Taxonomy" id="867"/>
    <lineage>
        <taxon>Bacteria</taxon>
        <taxon>Pseudomonadati</taxon>
        <taxon>Pseudomonadota</taxon>
        <taxon>Gammaproteobacteria</taxon>
        <taxon>Aeromonadales</taxon>
        <taxon>Succinivibrionaceae</taxon>
        <taxon>Ruminobacter</taxon>
    </lineage>
</organism>
<keyword evidence="4" id="KW-1185">Reference proteome</keyword>
<dbReference type="Gene3D" id="3.40.50.300">
    <property type="entry name" value="P-loop containing nucleotide triphosphate hydrolases"/>
    <property type="match status" value="1"/>
</dbReference>
<evidence type="ECO:0000259" key="1">
    <source>
        <dbReference type="Pfam" id="PF17868"/>
    </source>
</evidence>
<evidence type="ECO:0000259" key="2">
    <source>
        <dbReference type="Pfam" id="PF20030"/>
    </source>
</evidence>
<dbReference type="InterPro" id="IPR041538">
    <property type="entry name" value="RavA-like_AAA_lid"/>
</dbReference>
<protein>
    <submittedName>
        <fullName evidence="3">MoxR-like ATPase</fullName>
    </submittedName>
</protein>
<reference evidence="3 4" key="1">
    <citation type="submission" date="2016-10" db="EMBL/GenBank/DDBJ databases">
        <authorList>
            <person name="Varghese N."/>
            <person name="Submissions S."/>
        </authorList>
    </citation>
    <scope>NUCLEOTIDE SEQUENCE [LARGE SCALE GENOMIC DNA]</scope>
    <source>
        <strain evidence="3 4">DSM 1361</strain>
    </source>
</reference>
<dbReference type="SUPFAM" id="SSF52540">
    <property type="entry name" value="P-loop containing nucleoside triphosphate hydrolases"/>
    <property type="match status" value="1"/>
</dbReference>
<feature type="domain" description="MoxR" evidence="2">
    <location>
        <begin position="20"/>
        <end position="215"/>
    </location>
</feature>
<dbReference type="CDD" id="cd00009">
    <property type="entry name" value="AAA"/>
    <property type="match status" value="1"/>
</dbReference>
<dbReference type="Proteomes" id="UP000243745">
    <property type="component" value="Unassembled WGS sequence"/>
</dbReference>
<feature type="domain" description="ATPase RavA-like AAA lid" evidence="1">
    <location>
        <begin position="282"/>
        <end position="336"/>
    </location>
</feature>
<dbReference type="AlphaFoldDB" id="A0A662ZJC3"/>
<accession>A0A662ZJC3</accession>
<dbReference type="RefSeq" id="WP_093142712.1">
    <property type="nucleotide sequence ID" value="NZ_FOXF01000033.1"/>
</dbReference>
<dbReference type="InterPro" id="IPR027417">
    <property type="entry name" value="P-loop_NTPase"/>
</dbReference>
<sequence length="869" mass="98672">MDTASSAGNTQNEGLSLRRRIRRIMELTGEGLVDRSDSVRSAVLASLCGLNTFLYGPPGTAKSMICRRLNDIFAGNSRYFEHLMHRFSTPEELFGPISITKLKQDEYERQLSGYLADADFAFLDEIWKSSPAVLNTLLTLINEHTYHNGNRIMKAPLRSMAVASNEIPLNDDDLAALYDRFIVRLVIEPVRGADNFIKMVSTAPAVENDESAHAGKMKELAVTADEFEKWKKAVADTGLSDELLSAMASLREKIAADYAENVRLNREHADYDGFSDNEKTGTDASYVSDRRWVQSSVFMKAAAFFNEEEKAGIRHLILLENVLWHSPSERPYLRKLILNEIRQVMGARISNTDEGKILENSRVLEEILATCSNEQLFTDHNVDIRMTSDKGEPRVLFNMLKDFGFTYVKANDFWNPDSWYRKVSPDHFYTSETYEKCRNSVRDGKTSILLPEIGDVIRIILYRDLNGYFTKGDSDGTEVFTFSVPGHRGIDGQSLEEERYAAPSSLLPKFIQLRLKNRLDERFEMYARISEIQSHFGCLEMKIKTSIRIDFKDIFEPACFDAEKYASDVAAVRTVAPLRGGEPDSELNGRFMQMAGMDSYVLFMENGDRVLYQAKHGNFPAARGEVITYERRFNGARYIWVEKNSYHRWFEHEISRLGIGSARHLNCTLTDKKELFAAGLHCVLNDGETPSADKLVMRLQTINHEKCLLELSPEDRPDITSVRIPYDEFRKDGEFDIFDHHGRVCGRAATREAPTGRSVKIRFTSGGEVNSVISGDIMKFLDEIIGSFRKVKQLIEENGRCIREIRERLDAMRNSVNSDIFLSDDEKHALTAVIEEVYAPVTAEISRAGNYESRVNELVRKYSVSATGA</sequence>
<evidence type="ECO:0000313" key="4">
    <source>
        <dbReference type="Proteomes" id="UP000243745"/>
    </source>
</evidence>
<evidence type="ECO:0000313" key="3">
    <source>
        <dbReference type="EMBL" id="SFP53224.1"/>
    </source>
</evidence>
<dbReference type="OrthoDB" id="1814213at2"/>
<dbReference type="Pfam" id="PF17868">
    <property type="entry name" value="AAA_lid_8"/>
    <property type="match status" value="1"/>
</dbReference>
<dbReference type="Pfam" id="PF20030">
    <property type="entry name" value="bpMoxR"/>
    <property type="match status" value="1"/>
</dbReference>
<dbReference type="PANTHER" id="PTHR32204">
    <property type="entry name" value="ATPASE RAVA"/>
    <property type="match status" value="1"/>
</dbReference>
<dbReference type="PANTHER" id="PTHR32204:SF0">
    <property type="entry name" value="ATPASE RAVA"/>
    <property type="match status" value="1"/>
</dbReference>